<gene>
    <name evidence="2" type="ORF">AVDCRST_MAG19-2350</name>
</gene>
<feature type="non-terminal residue" evidence="2">
    <location>
        <position position="1"/>
    </location>
</feature>
<evidence type="ECO:0000256" key="1">
    <source>
        <dbReference type="SAM" id="MobiDB-lite"/>
    </source>
</evidence>
<feature type="compositionally biased region" description="Pro residues" evidence="1">
    <location>
        <begin position="14"/>
        <end position="23"/>
    </location>
</feature>
<evidence type="ECO:0000313" key="2">
    <source>
        <dbReference type="EMBL" id="CAA9566961.1"/>
    </source>
</evidence>
<reference evidence="2" key="1">
    <citation type="submission" date="2020-02" db="EMBL/GenBank/DDBJ databases">
        <authorList>
            <person name="Meier V. D."/>
        </authorList>
    </citation>
    <scope>NUCLEOTIDE SEQUENCE</scope>
    <source>
        <strain evidence="2">AVDCRST_MAG19</strain>
    </source>
</reference>
<feature type="compositionally biased region" description="Basic and acidic residues" evidence="1">
    <location>
        <begin position="1"/>
        <end position="12"/>
    </location>
</feature>
<accession>A0A6J4V3F7</accession>
<protein>
    <submittedName>
        <fullName evidence="2">Uncharacterized protein</fullName>
    </submittedName>
</protein>
<sequence length="49" mass="4894">AVGTRHGGDRAARSPPPGPPSTPPRAASPAARDRGGAPRVRLAASSRNL</sequence>
<organism evidence="2">
    <name type="scientific">uncultured Thermomicrobiales bacterium</name>
    <dbReference type="NCBI Taxonomy" id="1645740"/>
    <lineage>
        <taxon>Bacteria</taxon>
        <taxon>Pseudomonadati</taxon>
        <taxon>Thermomicrobiota</taxon>
        <taxon>Thermomicrobia</taxon>
        <taxon>Thermomicrobiales</taxon>
        <taxon>environmental samples</taxon>
    </lineage>
</organism>
<name>A0A6J4V3F7_9BACT</name>
<dbReference type="AlphaFoldDB" id="A0A6J4V3F7"/>
<feature type="non-terminal residue" evidence="2">
    <location>
        <position position="49"/>
    </location>
</feature>
<feature type="region of interest" description="Disordered" evidence="1">
    <location>
        <begin position="1"/>
        <end position="49"/>
    </location>
</feature>
<dbReference type="EMBL" id="CADCWL010000111">
    <property type="protein sequence ID" value="CAA9566961.1"/>
    <property type="molecule type" value="Genomic_DNA"/>
</dbReference>
<proteinExistence type="predicted"/>